<proteinExistence type="predicted"/>
<dbReference type="OrthoDB" id="2571149at2759"/>
<sequence length="345" mass="40519">MPLPPLSPTLQSTHALLSQLLPRLALRKPHIPFWHLATHRLPTLALYRRLLRFAPSPVLAQWVRYRWREERRGTSPQGTRERLREWERCARVFERAAMGGDTKLVERYERLVVARKNRVEGEWIQSLELKRMHDIVNRPRLTGSLVLPSPANKPFPRLKPQPPGLSGMIRWRIKARERRMGADALYRVWMGWVGDEVRAEKMLGLREGVWVGHEKEWLDPMRGHLKSIDRSFEADVARQLTPPDPATLERIKQARRDRISRLSYLRQRELRGEITVRSMRRMSQGPPGPVLQRMGEKARLRDRAVRGPGWGGWVGELKRARGTRERGRWSEERLARERRKRGLLP</sequence>
<dbReference type="OMA" id="NARCKKE"/>
<feature type="region of interest" description="Disordered" evidence="1">
    <location>
        <begin position="321"/>
        <end position="345"/>
    </location>
</feature>
<feature type="compositionally biased region" description="Basic residues" evidence="1">
    <location>
        <begin position="336"/>
        <end position="345"/>
    </location>
</feature>
<accession>M5FTM3</accession>
<keyword evidence="3" id="KW-1185">Reference proteome</keyword>
<evidence type="ECO:0000256" key="1">
    <source>
        <dbReference type="SAM" id="MobiDB-lite"/>
    </source>
</evidence>
<evidence type="ECO:0000313" key="3">
    <source>
        <dbReference type="Proteomes" id="UP000030653"/>
    </source>
</evidence>
<dbReference type="Proteomes" id="UP000030653">
    <property type="component" value="Unassembled WGS sequence"/>
</dbReference>
<dbReference type="STRING" id="1858805.M5FTM3"/>
<reference evidence="2 3" key="1">
    <citation type="journal article" date="2012" name="Science">
        <title>The Paleozoic origin of enzymatic lignin decomposition reconstructed from 31 fungal genomes.</title>
        <authorList>
            <person name="Floudas D."/>
            <person name="Binder M."/>
            <person name="Riley R."/>
            <person name="Barry K."/>
            <person name="Blanchette R.A."/>
            <person name="Henrissat B."/>
            <person name="Martinez A.T."/>
            <person name="Otillar R."/>
            <person name="Spatafora J.W."/>
            <person name="Yadav J.S."/>
            <person name="Aerts A."/>
            <person name="Benoit I."/>
            <person name="Boyd A."/>
            <person name="Carlson A."/>
            <person name="Copeland A."/>
            <person name="Coutinho P.M."/>
            <person name="de Vries R.P."/>
            <person name="Ferreira P."/>
            <person name="Findley K."/>
            <person name="Foster B."/>
            <person name="Gaskell J."/>
            <person name="Glotzer D."/>
            <person name="Gorecki P."/>
            <person name="Heitman J."/>
            <person name="Hesse C."/>
            <person name="Hori C."/>
            <person name="Igarashi K."/>
            <person name="Jurgens J.A."/>
            <person name="Kallen N."/>
            <person name="Kersten P."/>
            <person name="Kohler A."/>
            <person name="Kuees U."/>
            <person name="Kumar T.K.A."/>
            <person name="Kuo A."/>
            <person name="LaButti K."/>
            <person name="Larrondo L.F."/>
            <person name="Lindquist E."/>
            <person name="Ling A."/>
            <person name="Lombard V."/>
            <person name="Lucas S."/>
            <person name="Lundell T."/>
            <person name="Martin R."/>
            <person name="McLaughlin D.J."/>
            <person name="Morgenstern I."/>
            <person name="Morin E."/>
            <person name="Murat C."/>
            <person name="Nagy L.G."/>
            <person name="Nolan M."/>
            <person name="Ohm R.A."/>
            <person name="Patyshakuliyeva A."/>
            <person name="Rokas A."/>
            <person name="Ruiz-Duenas F.J."/>
            <person name="Sabat G."/>
            <person name="Salamov A."/>
            <person name="Samejima M."/>
            <person name="Schmutz J."/>
            <person name="Slot J.C."/>
            <person name="St John F."/>
            <person name="Stenlid J."/>
            <person name="Sun H."/>
            <person name="Sun S."/>
            <person name="Syed K."/>
            <person name="Tsang A."/>
            <person name="Wiebenga A."/>
            <person name="Young D."/>
            <person name="Pisabarro A."/>
            <person name="Eastwood D.C."/>
            <person name="Martin F."/>
            <person name="Cullen D."/>
            <person name="Grigoriev I.V."/>
            <person name="Hibbett D.S."/>
        </authorList>
    </citation>
    <scope>NUCLEOTIDE SEQUENCE [LARGE SCALE GENOMIC DNA]</scope>
    <source>
        <strain evidence="2 3">DJM-731 SS1</strain>
    </source>
</reference>
<feature type="compositionally biased region" description="Basic and acidic residues" evidence="1">
    <location>
        <begin position="321"/>
        <end position="335"/>
    </location>
</feature>
<protein>
    <submittedName>
        <fullName evidence="2">Uncharacterized protein</fullName>
    </submittedName>
</protein>
<organism evidence="2 3">
    <name type="scientific">Dacryopinax primogenitus (strain DJM 731)</name>
    <name type="common">Brown rot fungus</name>
    <dbReference type="NCBI Taxonomy" id="1858805"/>
    <lineage>
        <taxon>Eukaryota</taxon>
        <taxon>Fungi</taxon>
        <taxon>Dikarya</taxon>
        <taxon>Basidiomycota</taxon>
        <taxon>Agaricomycotina</taxon>
        <taxon>Dacrymycetes</taxon>
        <taxon>Dacrymycetales</taxon>
        <taxon>Dacrymycetaceae</taxon>
        <taxon>Dacryopinax</taxon>
    </lineage>
</organism>
<dbReference type="EMBL" id="JH795872">
    <property type="protein sequence ID" value="EJT98754.1"/>
    <property type="molecule type" value="Genomic_DNA"/>
</dbReference>
<evidence type="ECO:0000313" key="2">
    <source>
        <dbReference type="EMBL" id="EJT98754.1"/>
    </source>
</evidence>
<dbReference type="RefSeq" id="XP_040625652.1">
    <property type="nucleotide sequence ID" value="XM_040775429.1"/>
</dbReference>
<dbReference type="GeneID" id="63690491"/>
<dbReference type="AlphaFoldDB" id="M5FTM3"/>
<name>M5FTM3_DACPD</name>
<gene>
    <name evidence="2" type="ORF">DACRYDRAFT_57289</name>
</gene>
<dbReference type="HOGENOM" id="CLU_727557_0_0_1"/>